<evidence type="ECO:0000256" key="5">
    <source>
        <dbReference type="ARBA" id="ARBA00022763"/>
    </source>
</evidence>
<dbReference type="SUPFAM" id="SSF52980">
    <property type="entry name" value="Restriction endonuclease-like"/>
    <property type="match status" value="1"/>
</dbReference>
<keyword evidence="11" id="KW-0411">Iron-sulfur</keyword>
<dbReference type="AlphaFoldDB" id="A0A9D1NSA2"/>
<dbReference type="InterPro" id="IPR014140">
    <property type="entry name" value="DNA_helicase_suAddB"/>
</dbReference>
<protein>
    <submittedName>
        <fullName evidence="15">Helicase-exonuclease AddAB subunit AddB</fullName>
    </submittedName>
</protein>
<dbReference type="PANTHER" id="PTHR30591:SF1">
    <property type="entry name" value="RECBCD ENZYME SUBUNIT RECC"/>
    <property type="match status" value="1"/>
</dbReference>
<dbReference type="InterPro" id="IPR011604">
    <property type="entry name" value="PDDEXK-like_dom_sf"/>
</dbReference>
<dbReference type="Pfam" id="PF21445">
    <property type="entry name" value="ADDB_N"/>
    <property type="match status" value="1"/>
</dbReference>
<keyword evidence="9" id="KW-0067">ATP-binding</keyword>
<evidence type="ECO:0000259" key="14">
    <source>
        <dbReference type="PROSITE" id="PS51217"/>
    </source>
</evidence>
<name>A0A9D1NSA2_9FIRM</name>
<dbReference type="EMBL" id="DVON01000041">
    <property type="protein sequence ID" value="HIV11926.1"/>
    <property type="molecule type" value="Genomic_DNA"/>
</dbReference>
<dbReference type="InterPro" id="IPR038726">
    <property type="entry name" value="PDDEXK_AddAB-type"/>
</dbReference>
<evidence type="ECO:0000256" key="11">
    <source>
        <dbReference type="ARBA" id="ARBA00023014"/>
    </source>
</evidence>
<evidence type="ECO:0000256" key="13">
    <source>
        <dbReference type="ARBA" id="ARBA00023204"/>
    </source>
</evidence>
<evidence type="ECO:0000256" key="1">
    <source>
        <dbReference type="ARBA" id="ARBA00022485"/>
    </source>
</evidence>
<organism evidence="15 16">
    <name type="scientific">Candidatus Pullilachnospira stercoravium</name>
    <dbReference type="NCBI Taxonomy" id="2840913"/>
    <lineage>
        <taxon>Bacteria</taxon>
        <taxon>Bacillati</taxon>
        <taxon>Bacillota</taxon>
        <taxon>Clostridia</taxon>
        <taxon>Lachnospirales</taxon>
        <taxon>Lachnospiraceae</taxon>
        <taxon>Lachnospiraceae incertae sedis</taxon>
        <taxon>Candidatus Pullilachnospira</taxon>
    </lineage>
</organism>
<dbReference type="GO" id="GO:0003677">
    <property type="term" value="F:DNA binding"/>
    <property type="evidence" value="ECO:0007669"/>
    <property type="project" value="UniProtKB-KW"/>
</dbReference>
<dbReference type="Gene3D" id="3.90.320.10">
    <property type="match status" value="1"/>
</dbReference>
<dbReference type="InterPro" id="IPR027417">
    <property type="entry name" value="P-loop_NTPase"/>
</dbReference>
<keyword evidence="8" id="KW-0269">Exonuclease</keyword>
<comment type="caution">
    <text evidence="15">The sequence shown here is derived from an EMBL/GenBank/DDBJ whole genome shotgun (WGS) entry which is preliminary data.</text>
</comment>
<dbReference type="InterPro" id="IPR014017">
    <property type="entry name" value="DNA_helicase_UvrD-like_C"/>
</dbReference>
<dbReference type="Proteomes" id="UP000886723">
    <property type="component" value="Unassembled WGS sequence"/>
</dbReference>
<evidence type="ECO:0000256" key="3">
    <source>
        <dbReference type="ARBA" id="ARBA00022723"/>
    </source>
</evidence>
<proteinExistence type="predicted"/>
<evidence type="ECO:0000256" key="10">
    <source>
        <dbReference type="ARBA" id="ARBA00023004"/>
    </source>
</evidence>
<gene>
    <name evidence="15" type="primary">addB</name>
    <name evidence="15" type="ORF">IAA63_02145</name>
</gene>
<evidence type="ECO:0000256" key="4">
    <source>
        <dbReference type="ARBA" id="ARBA00022741"/>
    </source>
</evidence>
<keyword evidence="1" id="KW-0004">4Fe-4S</keyword>
<evidence type="ECO:0000256" key="9">
    <source>
        <dbReference type="ARBA" id="ARBA00022840"/>
    </source>
</evidence>
<dbReference type="Pfam" id="PF12705">
    <property type="entry name" value="PDDEXK_1"/>
    <property type="match status" value="1"/>
</dbReference>
<keyword evidence="6" id="KW-0378">Hydrolase</keyword>
<reference evidence="15" key="1">
    <citation type="submission" date="2020-10" db="EMBL/GenBank/DDBJ databases">
        <authorList>
            <person name="Gilroy R."/>
        </authorList>
    </citation>
    <scope>NUCLEOTIDE SEQUENCE</scope>
    <source>
        <strain evidence="15">ChiBcec2-4451</strain>
    </source>
</reference>
<dbReference type="SUPFAM" id="SSF52540">
    <property type="entry name" value="P-loop containing nucleoside triphosphate hydrolases"/>
    <property type="match status" value="1"/>
</dbReference>
<keyword evidence="10" id="KW-0408">Iron</keyword>
<dbReference type="GO" id="GO:0051539">
    <property type="term" value="F:4 iron, 4 sulfur cluster binding"/>
    <property type="evidence" value="ECO:0007669"/>
    <property type="project" value="UniProtKB-KW"/>
</dbReference>
<evidence type="ECO:0000256" key="7">
    <source>
        <dbReference type="ARBA" id="ARBA00022806"/>
    </source>
</evidence>
<dbReference type="GO" id="GO:0046872">
    <property type="term" value="F:metal ion binding"/>
    <property type="evidence" value="ECO:0007669"/>
    <property type="project" value="UniProtKB-KW"/>
</dbReference>
<dbReference type="PANTHER" id="PTHR30591">
    <property type="entry name" value="RECBCD ENZYME SUBUNIT RECC"/>
    <property type="match status" value="1"/>
</dbReference>
<sequence>MALQFVVGNSGAGKSHFLYQRVLDEAGRHPDRRYLVIVPEQFGMQTQKELVSMSGRGGLLNIDVLSFQRLAYRIFEEVGGDARPVLEDTGKTLVLQRVVQEQRKNLKVLGDSLEKPGTVSQMKSLVSELMQYDISPAGVDQLLEVSARQPVLFHKLKDVQVIYRAFREYLRERYMTTEEILDVVCERVDKSRMLRGSEVVLDGFTGFTPVQCKLLRKLLALASQVTVAVTLNPRMDRKKLHSPQNLFRMSGQLMASLEKMAREERVEILEEIRVEPGEKSRFGQAEALDFLEKDLFRYGKREYAKDQDAIRIFSARNPRRELEYMARTILKLVRMEGYQFRDFAVICGSLADYGPYAREVMESCGIPYFLDEKHTILMNPFVEYLRSLLNLLTENFSYESVFRCLRCGLTDLTIREIDQLENYCVALGIRGFSQWDQHWVRRYRGLEEGQAEEINRIREKFLAEIRPLAEGMKEKHLTVRDRTRLLAEFIIERNMQEKLQQQQEELTREGRQALAQEYAQIYRLVMELFDKVVQILGDEEISLKDYQQILEAGFQEARVGILPPSLDQVVVGDIERTRLKDIKVLFFVGANDSVIPRRSGGSGLLSEADREFLEGQQVELSPTARESMYIQKFYLYLALTRPSRRLYLSFALSGGQGEALGPAYLIPMIHRMYPALTVTDAERPEELLEAAQQPGQSLGFLIEGLRRAAQGEDSPQWRELFSWFMESPQWQELCRKWVDAAFLWKPEDKISRSVARAIYGNVLENSATQLERFAACAFAHFLQYGLQIAPREQYEFRPADMGNVIHQALEQFSMNLKKHRLSWKTLTEEQRESLIDESVEEVAADYGNTILHSSARNEYMIQRMKRILRRTVWALQQQLAAGDYEPSRFEVVFSMENDLEAVNFTLSEDEKIRLKGRIDRMDRCEQEDRIYVKVIDYKSGNTSLDLIALYYGLQLQLVVYMNAAVEIEQRQHPEKTVEPAGIFYYQVKDPLTEGSLADTQEKIQEKLLALLRPNGLVRADGAVIATLDHDLAEGKVKKSAVIPASVNKDGSLSRTSSAATGEQFRILSDYVNRKIRSIGRQILDGNVEINPYQMKKRTACDYCEYRGVCGFDERIPGYHFRNLPLFDGEELWKRMEDARQ</sequence>
<keyword evidence="5" id="KW-0227">DNA damage</keyword>
<evidence type="ECO:0000313" key="16">
    <source>
        <dbReference type="Proteomes" id="UP000886723"/>
    </source>
</evidence>
<dbReference type="InterPro" id="IPR049035">
    <property type="entry name" value="ADDB_N"/>
</dbReference>
<dbReference type="GO" id="GO:0004386">
    <property type="term" value="F:helicase activity"/>
    <property type="evidence" value="ECO:0007669"/>
    <property type="project" value="UniProtKB-KW"/>
</dbReference>
<dbReference type="NCBIfam" id="TIGR02773">
    <property type="entry name" value="addB_Gpos"/>
    <property type="match status" value="1"/>
</dbReference>
<evidence type="ECO:0000256" key="2">
    <source>
        <dbReference type="ARBA" id="ARBA00022722"/>
    </source>
</evidence>
<keyword evidence="12" id="KW-0238">DNA-binding</keyword>
<dbReference type="GO" id="GO:0000724">
    <property type="term" value="P:double-strand break repair via homologous recombination"/>
    <property type="evidence" value="ECO:0007669"/>
    <property type="project" value="InterPro"/>
</dbReference>
<evidence type="ECO:0000256" key="6">
    <source>
        <dbReference type="ARBA" id="ARBA00022801"/>
    </source>
</evidence>
<evidence type="ECO:0000313" key="15">
    <source>
        <dbReference type="EMBL" id="HIV11926.1"/>
    </source>
</evidence>
<evidence type="ECO:0000256" key="8">
    <source>
        <dbReference type="ARBA" id="ARBA00022839"/>
    </source>
</evidence>
<keyword evidence="13" id="KW-0234">DNA repair</keyword>
<keyword evidence="3" id="KW-0479">Metal-binding</keyword>
<reference evidence="15" key="2">
    <citation type="journal article" date="2021" name="PeerJ">
        <title>Extensive microbial diversity within the chicken gut microbiome revealed by metagenomics and culture.</title>
        <authorList>
            <person name="Gilroy R."/>
            <person name="Ravi A."/>
            <person name="Getino M."/>
            <person name="Pursley I."/>
            <person name="Horton D.L."/>
            <person name="Alikhan N.F."/>
            <person name="Baker D."/>
            <person name="Gharbi K."/>
            <person name="Hall N."/>
            <person name="Watson M."/>
            <person name="Adriaenssens E.M."/>
            <person name="Foster-Nyarko E."/>
            <person name="Jarju S."/>
            <person name="Secka A."/>
            <person name="Antonio M."/>
            <person name="Oren A."/>
            <person name="Chaudhuri R.R."/>
            <person name="La Ragione R."/>
            <person name="Hildebrand F."/>
            <person name="Pallen M.J."/>
        </authorList>
    </citation>
    <scope>NUCLEOTIDE SEQUENCE</scope>
    <source>
        <strain evidence="15">ChiBcec2-4451</strain>
    </source>
</reference>
<keyword evidence="7 15" id="KW-0347">Helicase</keyword>
<accession>A0A9D1NSA2</accession>
<dbReference type="GO" id="GO:0004527">
    <property type="term" value="F:exonuclease activity"/>
    <property type="evidence" value="ECO:0007669"/>
    <property type="project" value="UniProtKB-KW"/>
</dbReference>
<feature type="domain" description="UvrD-like helicase C-terminal" evidence="14">
    <location>
        <begin position="279"/>
        <end position="579"/>
    </location>
</feature>
<keyword evidence="2" id="KW-0540">Nuclease</keyword>
<dbReference type="InterPro" id="IPR011335">
    <property type="entry name" value="Restrct_endonuc-II-like"/>
</dbReference>
<dbReference type="Gene3D" id="3.40.50.300">
    <property type="entry name" value="P-loop containing nucleotide triphosphate hydrolases"/>
    <property type="match status" value="3"/>
</dbReference>
<keyword evidence="4" id="KW-0547">Nucleotide-binding</keyword>
<dbReference type="PROSITE" id="PS51217">
    <property type="entry name" value="UVRD_HELICASE_CTER"/>
    <property type="match status" value="1"/>
</dbReference>
<dbReference type="GO" id="GO:0005524">
    <property type="term" value="F:ATP binding"/>
    <property type="evidence" value="ECO:0007669"/>
    <property type="project" value="UniProtKB-KW"/>
</dbReference>
<evidence type="ECO:0000256" key="12">
    <source>
        <dbReference type="ARBA" id="ARBA00023125"/>
    </source>
</evidence>